<dbReference type="Proteomes" id="UP000789901">
    <property type="component" value="Unassembled WGS sequence"/>
</dbReference>
<dbReference type="EMBL" id="CAJVQB010022732">
    <property type="protein sequence ID" value="CAG8800258.1"/>
    <property type="molecule type" value="Genomic_DNA"/>
</dbReference>
<comment type="caution">
    <text evidence="1">The sequence shown here is derived from an EMBL/GenBank/DDBJ whole genome shotgun (WGS) entry which is preliminary data.</text>
</comment>
<gene>
    <name evidence="1" type="ORF">GMARGA_LOCUS22941</name>
</gene>
<feature type="non-terminal residue" evidence="1">
    <location>
        <position position="113"/>
    </location>
</feature>
<proteinExistence type="predicted"/>
<evidence type="ECO:0000313" key="2">
    <source>
        <dbReference type="Proteomes" id="UP000789901"/>
    </source>
</evidence>
<organism evidence="1 2">
    <name type="scientific">Gigaspora margarita</name>
    <dbReference type="NCBI Taxonomy" id="4874"/>
    <lineage>
        <taxon>Eukaryota</taxon>
        <taxon>Fungi</taxon>
        <taxon>Fungi incertae sedis</taxon>
        <taxon>Mucoromycota</taxon>
        <taxon>Glomeromycotina</taxon>
        <taxon>Glomeromycetes</taxon>
        <taxon>Diversisporales</taxon>
        <taxon>Gigasporaceae</taxon>
        <taxon>Gigaspora</taxon>
    </lineage>
</organism>
<protein>
    <submittedName>
        <fullName evidence="1">7247_t:CDS:1</fullName>
    </submittedName>
</protein>
<keyword evidence="2" id="KW-1185">Reference proteome</keyword>
<reference evidence="1 2" key="1">
    <citation type="submission" date="2021-06" db="EMBL/GenBank/DDBJ databases">
        <authorList>
            <person name="Kallberg Y."/>
            <person name="Tangrot J."/>
            <person name="Rosling A."/>
        </authorList>
    </citation>
    <scope>NUCLEOTIDE SEQUENCE [LARGE SCALE GENOMIC DNA]</scope>
    <source>
        <strain evidence="1 2">120-4 pot B 10/14</strain>
    </source>
</reference>
<name>A0ABN7VUT3_GIGMA</name>
<accession>A0ABN7VUT3</accession>
<evidence type="ECO:0000313" key="1">
    <source>
        <dbReference type="EMBL" id="CAG8800258.1"/>
    </source>
</evidence>
<sequence>MLCLSNELIFSKSIKYEQALGFNFLQYQLDNTNFTELNSFDNESKSEDIEEQVSNEGNVYKKSEELWKKLLDQGNKEQKNAVADLNYNLDVDIHEYLFAQMHSAMDIKAKWNI</sequence>